<keyword evidence="1" id="KW-0812">Transmembrane</keyword>
<accession>A0A0K2VJ23</accession>
<dbReference type="EMBL" id="HACA01032615">
    <property type="protein sequence ID" value="CDW49976.1"/>
    <property type="molecule type" value="Transcribed_RNA"/>
</dbReference>
<evidence type="ECO:0000256" key="1">
    <source>
        <dbReference type="SAM" id="Phobius"/>
    </source>
</evidence>
<keyword evidence="1" id="KW-0472">Membrane</keyword>
<keyword evidence="1" id="KW-1133">Transmembrane helix</keyword>
<dbReference type="AlphaFoldDB" id="A0A0K2VJ23"/>
<sequence>MISHVYILNLLLSFFRSLFFPLGTLSFSIMLNQEGYLVNLVWIIFHLKNISPGGYHVFIPLTLWSTTFYLLILNLLLFIYRDFAFFIFMPSIYRSALEKPIVCLMSIF</sequence>
<feature type="transmembrane region" description="Helical" evidence="1">
    <location>
        <begin position="67"/>
        <end position="89"/>
    </location>
</feature>
<protein>
    <submittedName>
        <fullName evidence="2">Uncharacterized protein</fullName>
    </submittedName>
</protein>
<organism evidence="2">
    <name type="scientific">Lepeophtheirus salmonis</name>
    <name type="common">Salmon louse</name>
    <name type="synonym">Caligus salmonis</name>
    <dbReference type="NCBI Taxonomy" id="72036"/>
    <lineage>
        <taxon>Eukaryota</taxon>
        <taxon>Metazoa</taxon>
        <taxon>Ecdysozoa</taxon>
        <taxon>Arthropoda</taxon>
        <taxon>Crustacea</taxon>
        <taxon>Multicrustacea</taxon>
        <taxon>Hexanauplia</taxon>
        <taxon>Copepoda</taxon>
        <taxon>Siphonostomatoida</taxon>
        <taxon>Caligidae</taxon>
        <taxon>Lepeophtheirus</taxon>
    </lineage>
</organism>
<name>A0A0K2VJ23_LEPSM</name>
<reference evidence="2" key="1">
    <citation type="submission" date="2014-05" db="EMBL/GenBank/DDBJ databases">
        <authorList>
            <person name="Chronopoulou M."/>
        </authorList>
    </citation>
    <scope>NUCLEOTIDE SEQUENCE</scope>
    <source>
        <tissue evidence="2">Whole organism</tissue>
    </source>
</reference>
<evidence type="ECO:0000313" key="2">
    <source>
        <dbReference type="EMBL" id="CDW49976.1"/>
    </source>
</evidence>
<feature type="transmembrane region" description="Helical" evidence="1">
    <location>
        <begin position="6"/>
        <end position="29"/>
    </location>
</feature>
<proteinExistence type="predicted"/>